<feature type="signal peptide" evidence="1">
    <location>
        <begin position="1"/>
        <end position="22"/>
    </location>
</feature>
<dbReference type="OrthoDB" id="9786766at2"/>
<evidence type="ECO:0000313" key="5">
    <source>
        <dbReference type="Proteomes" id="UP000095552"/>
    </source>
</evidence>
<dbReference type="RefSeq" id="WP_069834452.1">
    <property type="nucleotide sequence ID" value="NZ_MDGQ01000003.1"/>
</dbReference>
<evidence type="ECO:0000256" key="1">
    <source>
        <dbReference type="SAM" id="SignalP"/>
    </source>
</evidence>
<dbReference type="InterPro" id="IPR010502">
    <property type="entry name" value="Carb-bd_dom_fam9"/>
</dbReference>
<dbReference type="Pfam" id="PF19313">
    <property type="entry name" value="DUF5916"/>
    <property type="match status" value="1"/>
</dbReference>
<accession>A0A1E5T6Z9</accession>
<dbReference type="EMBL" id="MDGQ01000003">
    <property type="protein sequence ID" value="OEK07140.1"/>
    <property type="molecule type" value="Genomic_DNA"/>
</dbReference>
<dbReference type="STRING" id="1563681.BFP71_05645"/>
<dbReference type="AlphaFoldDB" id="A0A1E5T6Z9"/>
<dbReference type="InterPro" id="IPR045670">
    <property type="entry name" value="DUF5916"/>
</dbReference>
<dbReference type="Gene3D" id="2.60.40.1190">
    <property type="match status" value="1"/>
</dbReference>
<evidence type="ECO:0000259" key="3">
    <source>
        <dbReference type="Pfam" id="PF19313"/>
    </source>
</evidence>
<reference evidence="4 5" key="1">
    <citation type="submission" date="2016-08" db="EMBL/GenBank/DDBJ databases">
        <title>Draft genome of Fabibacter sp. strain SK-8.</title>
        <authorList>
            <person name="Wong S.-K."/>
            <person name="Hamasaki K."/>
            <person name="Yoshizawa S."/>
        </authorList>
    </citation>
    <scope>NUCLEOTIDE SEQUENCE [LARGE SCALE GENOMIC DNA]</scope>
    <source>
        <strain evidence="4 5">SK-8</strain>
    </source>
</reference>
<dbReference type="GO" id="GO:0016052">
    <property type="term" value="P:carbohydrate catabolic process"/>
    <property type="evidence" value="ECO:0007669"/>
    <property type="project" value="InterPro"/>
</dbReference>
<keyword evidence="5" id="KW-1185">Reference proteome</keyword>
<proteinExistence type="predicted"/>
<organism evidence="4 5">
    <name type="scientific">Roseivirga misakiensis</name>
    <dbReference type="NCBI Taxonomy" id="1563681"/>
    <lineage>
        <taxon>Bacteria</taxon>
        <taxon>Pseudomonadati</taxon>
        <taxon>Bacteroidota</taxon>
        <taxon>Cytophagia</taxon>
        <taxon>Cytophagales</taxon>
        <taxon>Roseivirgaceae</taxon>
        <taxon>Roseivirga</taxon>
    </lineage>
</organism>
<feature type="domain" description="Carbohydrate-binding" evidence="2">
    <location>
        <begin position="35"/>
        <end position="176"/>
    </location>
</feature>
<gene>
    <name evidence="4" type="ORF">BFP71_05645</name>
</gene>
<name>A0A1E5T6Z9_9BACT</name>
<sequence length="717" mass="80790">MKQYSKLFLSAIMILFSLSGYAQVKSFNTDEAPIIDGILDDDVWKNSPSVTGFKTFVPDFSQDIPFKTIAYVAHDEENLYFAIKCFDEPDKIKTSIAARDRIRADDWICINLDTFNGGQSLLGLYVNPSGIQMDTQFAAGAEDIGVDLIWYSAAKIDEEGYSVEMKIPFKSIRYSDDDGDVEMGVIFERRISRLSTQVSYPALDPEKGFAFLTQMMPLNYSGVRKYTLLELLPAITYSNSTTQENGQDVRSDNFEPSLTAKVGITSELVLDATLNPDFSQIESDAQQVEVNQRFAVNYPERRPFFLEGSQNFNFAGTSMFSPVRQVVNTRTIVSPRTATKLTGKIGDKNIISTIYALDRADQSLADYAEDETADVGILRYMRSFKQDSYLGMIGTHRARNGGYNTVMGVDGQYRFNEANVVSGNFLNSVTKADKNSASNSNNSMSLRISRNTRTFNGNFTIEDIAEDFQSQVGFVTRTGISRISGSVNPKLFPKKENLVQRWDFTLYGSLTKDKPSGLNESVLYGSIAANLPKNTRLSISADRSTEIFQGVEFKDGSISLSARSQLNKRLRISTSYDWDNGIFYQSAEQGYGKRIRNSVDYQASDKLNVQVAHNFVSLFSENTDAKYYDLHIVRGRLVYQANQYLFFRAIGQYNSLSKVWSPNFLASFTYIPGTVVHLGYSTVLERTEWDGQSYVPSDNYLQTFSGFFFKASYLWRF</sequence>
<protein>
    <submittedName>
        <fullName evidence="4">Uncharacterized protein</fullName>
    </submittedName>
</protein>
<comment type="caution">
    <text evidence="4">The sequence shown here is derived from an EMBL/GenBank/DDBJ whole genome shotgun (WGS) entry which is preliminary data.</text>
</comment>
<feature type="domain" description="DUF5916" evidence="3">
    <location>
        <begin position="237"/>
        <end position="315"/>
    </location>
</feature>
<dbReference type="Pfam" id="PF06452">
    <property type="entry name" value="CBM9_1"/>
    <property type="match status" value="1"/>
</dbReference>
<evidence type="ECO:0000259" key="2">
    <source>
        <dbReference type="Pfam" id="PF06452"/>
    </source>
</evidence>
<dbReference type="GO" id="GO:0030246">
    <property type="term" value="F:carbohydrate binding"/>
    <property type="evidence" value="ECO:0007669"/>
    <property type="project" value="InterPro"/>
</dbReference>
<dbReference type="SUPFAM" id="SSF49344">
    <property type="entry name" value="CBD9-like"/>
    <property type="match status" value="1"/>
</dbReference>
<dbReference type="GO" id="GO:0004553">
    <property type="term" value="F:hydrolase activity, hydrolyzing O-glycosyl compounds"/>
    <property type="evidence" value="ECO:0007669"/>
    <property type="project" value="InterPro"/>
</dbReference>
<dbReference type="Proteomes" id="UP000095552">
    <property type="component" value="Unassembled WGS sequence"/>
</dbReference>
<evidence type="ECO:0000313" key="4">
    <source>
        <dbReference type="EMBL" id="OEK07140.1"/>
    </source>
</evidence>
<dbReference type="CDD" id="cd09618">
    <property type="entry name" value="CBM9_like_2"/>
    <property type="match status" value="1"/>
</dbReference>
<feature type="chain" id="PRO_5009186074" evidence="1">
    <location>
        <begin position="23"/>
        <end position="717"/>
    </location>
</feature>
<keyword evidence="1" id="KW-0732">Signal</keyword>